<dbReference type="OrthoDB" id="5584477at2759"/>
<dbReference type="AlphaFoldDB" id="A0A8E2JRV9"/>
<dbReference type="Gene3D" id="1.10.510.10">
    <property type="entry name" value="Transferase(Phosphotransferase) domain 1"/>
    <property type="match status" value="1"/>
</dbReference>
<feature type="compositionally biased region" description="Low complexity" evidence="1">
    <location>
        <begin position="173"/>
        <end position="182"/>
    </location>
</feature>
<name>A0A8E2JRV9_9PEZI</name>
<protein>
    <recommendedName>
        <fullName evidence="2">Fungal-type protein kinase domain-containing protein</fullName>
    </recommendedName>
</protein>
<dbReference type="SUPFAM" id="SSF56112">
    <property type="entry name" value="Protein kinase-like (PK-like)"/>
    <property type="match status" value="1"/>
</dbReference>
<dbReference type="InterPro" id="IPR011009">
    <property type="entry name" value="Kinase-like_dom_sf"/>
</dbReference>
<feature type="domain" description="Fungal-type protein kinase" evidence="2">
    <location>
        <begin position="30"/>
        <end position="300"/>
    </location>
</feature>
<accession>A0A8E2JRV9</accession>
<dbReference type="EMBL" id="KV749926">
    <property type="protein sequence ID" value="OCL07127.1"/>
    <property type="molecule type" value="Genomic_DNA"/>
</dbReference>
<organism evidence="3 4">
    <name type="scientific">Glonium stellatum</name>
    <dbReference type="NCBI Taxonomy" id="574774"/>
    <lineage>
        <taxon>Eukaryota</taxon>
        <taxon>Fungi</taxon>
        <taxon>Dikarya</taxon>
        <taxon>Ascomycota</taxon>
        <taxon>Pezizomycotina</taxon>
        <taxon>Dothideomycetes</taxon>
        <taxon>Pleosporomycetidae</taxon>
        <taxon>Gloniales</taxon>
        <taxon>Gloniaceae</taxon>
        <taxon>Glonium</taxon>
    </lineage>
</organism>
<dbReference type="InterPro" id="IPR040976">
    <property type="entry name" value="Pkinase_fungal"/>
</dbReference>
<keyword evidence="4" id="KW-1185">Reference proteome</keyword>
<evidence type="ECO:0000259" key="2">
    <source>
        <dbReference type="Pfam" id="PF17667"/>
    </source>
</evidence>
<gene>
    <name evidence="3" type="ORF">AOQ84DRAFT_398643</name>
</gene>
<dbReference type="PANTHER" id="PTHR38248">
    <property type="entry name" value="FUNK1 6"/>
    <property type="match status" value="1"/>
</dbReference>
<dbReference type="PANTHER" id="PTHR38248:SF2">
    <property type="entry name" value="FUNK1 11"/>
    <property type="match status" value="1"/>
</dbReference>
<proteinExistence type="predicted"/>
<sequence length="403" mass="45899">MARSTSSLVNSTEHRKNINKKQLEFNPIIITAEGQRLIINEVIKRARYVAGRATTCWKAHREGDELQTLVVKDSWQFPERGEEGELLCEATEKRVVNVARYYHYETVRVGGLNDDIENVRRGLDIAKATNYKPESSMPPPSTTGRRISRQSRSSNIAGQKRSSDTPLPPPPSKRTCSSSSTKSGRRNAGPNRVHRRVIVRDYGKAIYKASSRVALLEGLAGCIEDISINNLIINQNERNPSWRSFLIDLDLAVKEQREEASGARGKTGTRAFMAIEVLLDEQYSFMHDLESFFWVLFWICIHHDGPGKERVVSEFDKWNYAKTEELAKLKLGTVAKKAFFLKTVTDHFTPYYHSLIPWVNRLRRVVFPMDKPWENNEDTTLFSRMRGILQAASVDPEVSGVQS</sequence>
<evidence type="ECO:0000313" key="3">
    <source>
        <dbReference type="EMBL" id="OCL07127.1"/>
    </source>
</evidence>
<evidence type="ECO:0000313" key="4">
    <source>
        <dbReference type="Proteomes" id="UP000250140"/>
    </source>
</evidence>
<feature type="region of interest" description="Disordered" evidence="1">
    <location>
        <begin position="127"/>
        <end position="194"/>
    </location>
</feature>
<evidence type="ECO:0000256" key="1">
    <source>
        <dbReference type="SAM" id="MobiDB-lite"/>
    </source>
</evidence>
<reference evidence="3 4" key="1">
    <citation type="journal article" date="2016" name="Nat. Commun.">
        <title>Ectomycorrhizal ecology is imprinted in the genome of the dominant symbiotic fungus Cenococcum geophilum.</title>
        <authorList>
            <consortium name="DOE Joint Genome Institute"/>
            <person name="Peter M."/>
            <person name="Kohler A."/>
            <person name="Ohm R.A."/>
            <person name="Kuo A."/>
            <person name="Krutzmann J."/>
            <person name="Morin E."/>
            <person name="Arend M."/>
            <person name="Barry K.W."/>
            <person name="Binder M."/>
            <person name="Choi C."/>
            <person name="Clum A."/>
            <person name="Copeland A."/>
            <person name="Grisel N."/>
            <person name="Haridas S."/>
            <person name="Kipfer T."/>
            <person name="LaButti K."/>
            <person name="Lindquist E."/>
            <person name="Lipzen A."/>
            <person name="Maire R."/>
            <person name="Meier B."/>
            <person name="Mihaltcheva S."/>
            <person name="Molinier V."/>
            <person name="Murat C."/>
            <person name="Poggeler S."/>
            <person name="Quandt C.A."/>
            <person name="Sperisen C."/>
            <person name="Tritt A."/>
            <person name="Tisserant E."/>
            <person name="Crous P.W."/>
            <person name="Henrissat B."/>
            <person name="Nehls U."/>
            <person name="Egli S."/>
            <person name="Spatafora J.W."/>
            <person name="Grigoriev I.V."/>
            <person name="Martin F.M."/>
        </authorList>
    </citation>
    <scope>NUCLEOTIDE SEQUENCE [LARGE SCALE GENOMIC DNA]</scope>
    <source>
        <strain evidence="3 4">CBS 207.34</strain>
    </source>
</reference>
<dbReference type="Pfam" id="PF17667">
    <property type="entry name" value="Pkinase_fungal"/>
    <property type="match status" value="1"/>
</dbReference>
<dbReference type="Proteomes" id="UP000250140">
    <property type="component" value="Unassembled WGS sequence"/>
</dbReference>